<evidence type="ECO:0000313" key="2">
    <source>
        <dbReference type="Proteomes" id="UP000325811"/>
    </source>
</evidence>
<dbReference type="KEGG" id="pdio:PDMSB3_0908.1"/>
<gene>
    <name evidence="1" type="ORF">PDMSB3_0908</name>
</gene>
<dbReference type="EMBL" id="LR699554">
    <property type="protein sequence ID" value="VVD32206.1"/>
    <property type="molecule type" value="Genomic_DNA"/>
</dbReference>
<name>A0A5Q4ZKL5_9BURK</name>
<evidence type="ECO:0000313" key="1">
    <source>
        <dbReference type="EMBL" id="VVD32206.1"/>
    </source>
</evidence>
<organism evidence="1 2">
    <name type="scientific">Paraburkholderia dioscoreae</name>
    <dbReference type="NCBI Taxonomy" id="2604047"/>
    <lineage>
        <taxon>Bacteria</taxon>
        <taxon>Pseudomonadati</taxon>
        <taxon>Pseudomonadota</taxon>
        <taxon>Betaproteobacteria</taxon>
        <taxon>Burkholderiales</taxon>
        <taxon>Burkholderiaceae</taxon>
        <taxon>Paraburkholderia</taxon>
    </lineage>
</organism>
<dbReference type="AlphaFoldDB" id="A0A5Q4ZKL5"/>
<accession>A0A5Q4ZKL5</accession>
<protein>
    <submittedName>
        <fullName evidence="1">Uncharacterized protein</fullName>
    </submittedName>
</protein>
<keyword evidence="2" id="KW-1185">Reference proteome</keyword>
<reference evidence="1 2" key="1">
    <citation type="submission" date="2019-08" db="EMBL/GenBank/DDBJ databases">
        <authorList>
            <person name="Herpell B J."/>
        </authorList>
    </citation>
    <scope>NUCLEOTIDE SEQUENCE [LARGE SCALE GENOMIC DNA]</scope>
    <source>
        <strain evidence="2">Msb3</strain>
    </source>
</reference>
<dbReference type="Proteomes" id="UP000325811">
    <property type="component" value="Chromosome II"/>
</dbReference>
<sequence>MRGVRELRVTGRSDVATEVSIMIAPPGRRRALLTPVHSSGARLKDTQKLPRGESILC</sequence>
<proteinExistence type="predicted"/>